<evidence type="ECO:0000313" key="3">
    <source>
        <dbReference type="WBParaSite" id="PSAMB.scaffold5357size11918.g26489.t1"/>
    </source>
</evidence>
<sequence>MLNVNRGYRSNVPTIVVLFSDGNDNNGSHAIDAATALINSGVSIFALYNNASDSSPNVPLLQYITQDKSRVMPLDLYYTLKQPFYDVINNFIKTTGVDPCHPPVYADIVFVMDHSENQVRAGEVGATTPVDYVVYQKILIKNIISQLGVSTRGHRYTLVHFSDGNSYQVPGTTSYTNKTGILFDTTESYVQSVMFGKIDSFPELNAGGATDLKLVMDIISNSVVPLIANITDPFPTRLTYMVVFTTGFHDNETNCCGDPLYSALRVQNSFKPDTIIPVMSGKLADRNATLLLEYTGYNNQLPLYDVKQNSTADSIVQTIQDAISAQKAINDARQTI</sequence>
<dbReference type="InterPro" id="IPR002035">
    <property type="entry name" value="VWF_A"/>
</dbReference>
<dbReference type="Gene3D" id="3.40.50.410">
    <property type="entry name" value="von Willebrand factor, type A domain"/>
    <property type="match status" value="2"/>
</dbReference>
<proteinExistence type="predicted"/>
<dbReference type="InterPro" id="IPR036465">
    <property type="entry name" value="vWFA_dom_sf"/>
</dbReference>
<keyword evidence="2" id="KW-1185">Reference proteome</keyword>
<dbReference type="WBParaSite" id="PSAMB.scaffold5357size11918.g26489.t1">
    <property type="protein sequence ID" value="PSAMB.scaffold5357size11918.g26489.t1"/>
    <property type="gene ID" value="PSAMB.scaffold5357size11918.g26489"/>
</dbReference>
<organism evidence="2 3">
    <name type="scientific">Plectus sambesii</name>
    <dbReference type="NCBI Taxonomy" id="2011161"/>
    <lineage>
        <taxon>Eukaryota</taxon>
        <taxon>Metazoa</taxon>
        <taxon>Ecdysozoa</taxon>
        <taxon>Nematoda</taxon>
        <taxon>Chromadorea</taxon>
        <taxon>Plectida</taxon>
        <taxon>Plectina</taxon>
        <taxon>Plectoidea</taxon>
        <taxon>Plectidae</taxon>
        <taxon>Plectus</taxon>
    </lineage>
</organism>
<protein>
    <submittedName>
        <fullName evidence="3">VWFA domain-containing protein</fullName>
    </submittedName>
</protein>
<name>A0A914WV43_9BILA</name>
<dbReference type="SUPFAM" id="SSF53300">
    <property type="entry name" value="vWA-like"/>
    <property type="match status" value="2"/>
</dbReference>
<dbReference type="Proteomes" id="UP000887566">
    <property type="component" value="Unplaced"/>
</dbReference>
<accession>A0A914WV43</accession>
<evidence type="ECO:0000313" key="2">
    <source>
        <dbReference type="Proteomes" id="UP000887566"/>
    </source>
</evidence>
<dbReference type="AlphaFoldDB" id="A0A914WV43"/>
<dbReference type="PROSITE" id="PS50234">
    <property type="entry name" value="VWFA"/>
    <property type="match status" value="2"/>
</dbReference>
<evidence type="ECO:0000259" key="1">
    <source>
        <dbReference type="PROSITE" id="PS50234"/>
    </source>
</evidence>
<feature type="domain" description="VWFA" evidence="1">
    <location>
        <begin position="1"/>
        <end position="88"/>
    </location>
</feature>
<reference evidence="3" key="1">
    <citation type="submission" date="2022-11" db="UniProtKB">
        <authorList>
            <consortium name="WormBaseParasite"/>
        </authorList>
    </citation>
    <scope>IDENTIFICATION</scope>
</reference>
<feature type="domain" description="VWFA" evidence="1">
    <location>
        <begin position="107"/>
        <end position="319"/>
    </location>
</feature>